<protein>
    <recommendedName>
        <fullName evidence="10">Odorant receptor</fullName>
    </recommendedName>
</protein>
<feature type="transmembrane region" description="Helical" evidence="10">
    <location>
        <begin position="352"/>
        <end position="372"/>
    </location>
</feature>
<evidence type="ECO:0000256" key="6">
    <source>
        <dbReference type="ARBA" id="ARBA00022989"/>
    </source>
</evidence>
<evidence type="ECO:0000256" key="5">
    <source>
        <dbReference type="ARBA" id="ARBA00022725"/>
    </source>
</evidence>
<feature type="transmembrane region" description="Helical" evidence="10">
    <location>
        <begin position="135"/>
        <end position="161"/>
    </location>
</feature>
<dbReference type="GO" id="GO:0004984">
    <property type="term" value="F:olfactory receptor activity"/>
    <property type="evidence" value="ECO:0007669"/>
    <property type="project" value="InterPro"/>
</dbReference>
<comment type="similarity">
    <text evidence="10">Belongs to the insect chemoreceptor superfamily. Heteromeric odorant receptor channel (TC 1.A.69) family.</text>
</comment>
<dbReference type="PANTHER" id="PTHR21137">
    <property type="entry name" value="ODORANT RECEPTOR"/>
    <property type="match status" value="1"/>
</dbReference>
<dbReference type="InterPro" id="IPR004117">
    <property type="entry name" value="7tm6_olfct_rcpt"/>
</dbReference>
<dbReference type="GO" id="GO:0007165">
    <property type="term" value="P:signal transduction"/>
    <property type="evidence" value="ECO:0007669"/>
    <property type="project" value="UniProtKB-KW"/>
</dbReference>
<dbReference type="Proteomes" id="UP000092462">
    <property type="component" value="Unassembled WGS sequence"/>
</dbReference>
<dbReference type="PANTHER" id="PTHR21137:SF35">
    <property type="entry name" value="ODORANT RECEPTOR 19A-RELATED"/>
    <property type="match status" value="1"/>
</dbReference>
<evidence type="ECO:0000256" key="1">
    <source>
        <dbReference type="ARBA" id="ARBA00004651"/>
    </source>
</evidence>
<evidence type="ECO:0000256" key="4">
    <source>
        <dbReference type="ARBA" id="ARBA00022692"/>
    </source>
</evidence>
<keyword evidence="7 10" id="KW-0472">Membrane</keyword>
<comment type="caution">
    <text evidence="10">Lacks conserved residue(s) required for the propagation of feature annotation.</text>
</comment>
<evidence type="ECO:0000256" key="10">
    <source>
        <dbReference type="RuleBase" id="RU351113"/>
    </source>
</evidence>
<dbReference type="GO" id="GO:0005549">
    <property type="term" value="F:odorant binding"/>
    <property type="evidence" value="ECO:0007669"/>
    <property type="project" value="InterPro"/>
</dbReference>
<dbReference type="VEuPathDB" id="VectorBase:PPAPM1_008127"/>
<feature type="transmembrane region" description="Helical" evidence="10">
    <location>
        <begin position="250"/>
        <end position="273"/>
    </location>
</feature>
<proteinExistence type="inferred from homology"/>
<evidence type="ECO:0000256" key="2">
    <source>
        <dbReference type="ARBA" id="ARBA00022475"/>
    </source>
</evidence>
<reference evidence="11" key="1">
    <citation type="submission" date="2022-08" db="UniProtKB">
        <authorList>
            <consortium name="EnsemblMetazoa"/>
        </authorList>
    </citation>
    <scope>IDENTIFICATION</scope>
    <source>
        <strain evidence="11">Israel</strain>
    </source>
</reference>
<evidence type="ECO:0000256" key="7">
    <source>
        <dbReference type="ARBA" id="ARBA00023136"/>
    </source>
</evidence>
<evidence type="ECO:0000256" key="9">
    <source>
        <dbReference type="ARBA" id="ARBA00023224"/>
    </source>
</evidence>
<keyword evidence="8 10" id="KW-0675">Receptor</keyword>
<feature type="transmembrane region" description="Helical" evidence="10">
    <location>
        <begin position="279"/>
        <end position="303"/>
    </location>
</feature>
<comment type="subcellular location">
    <subcellularLocation>
        <location evidence="1 10">Cell membrane</location>
        <topology evidence="1 10">Multi-pass membrane protein</topology>
    </subcellularLocation>
</comment>
<keyword evidence="3 10" id="KW-0716">Sensory transduction</keyword>
<dbReference type="Pfam" id="PF02949">
    <property type="entry name" value="7tm_6"/>
    <property type="match status" value="1"/>
</dbReference>
<keyword evidence="5 10" id="KW-0552">Olfaction</keyword>
<evidence type="ECO:0000313" key="12">
    <source>
        <dbReference type="Proteomes" id="UP000092462"/>
    </source>
</evidence>
<dbReference type="EnsemblMetazoa" id="PPAI013296-RA">
    <property type="protein sequence ID" value="PPAI013296-PA"/>
    <property type="gene ID" value="PPAI013296"/>
</dbReference>
<evidence type="ECO:0000313" key="11">
    <source>
        <dbReference type="EnsemblMetazoa" id="PPAI013296-PA"/>
    </source>
</evidence>
<dbReference type="VEuPathDB" id="VectorBase:PPAI013296"/>
<name>A0A3F2ZEQ2_PHLPP</name>
<evidence type="ECO:0000256" key="3">
    <source>
        <dbReference type="ARBA" id="ARBA00022606"/>
    </source>
</evidence>
<sequence length="373" mass="43080">MADLTECYSEFIKIENFLNLIINIYTFSFLPRKILFGLEKYVFIALTLYFCATSISALLYLNGITLESGIIISISAGVVQITTKTLVPSLKETELNELLLWIRELHKNHTFSLITQSAATHFKKIQSIIKILHKLFFLAYFTAAVFTIGYAVYSNFVAHAIPWIPVNENESNIYHHIHQAIVLPIISVILSSCDCLLVTIGFYIIAIQNVFHDMIVQLDDPNLENKKQFLKTIYILHCEILKKFRIFNDVYFYVFTVQAGSNALIIMFIFYIIRIETNIVFVPLVLGIYFQFGLLCIFGEFIFSKSEDIFTDLYLTKWYEFDLSDQKVFLMMMCISKYPFGLKAAGMYDINIVMFIQVIKAGFSFCAILYTFT</sequence>
<keyword evidence="6 10" id="KW-1133">Transmembrane helix</keyword>
<feature type="transmembrane region" description="Helical" evidence="10">
    <location>
        <begin position="41"/>
        <end position="61"/>
    </location>
</feature>
<keyword evidence="2" id="KW-1003">Cell membrane</keyword>
<evidence type="ECO:0000256" key="8">
    <source>
        <dbReference type="ARBA" id="ARBA00023170"/>
    </source>
</evidence>
<keyword evidence="9 10" id="KW-0807">Transducer</keyword>
<dbReference type="GO" id="GO:0005886">
    <property type="term" value="C:plasma membrane"/>
    <property type="evidence" value="ECO:0007669"/>
    <property type="project" value="UniProtKB-SubCell"/>
</dbReference>
<feature type="transmembrane region" description="Helical" evidence="10">
    <location>
        <begin position="181"/>
        <end position="205"/>
    </location>
</feature>
<keyword evidence="4 10" id="KW-0812">Transmembrane</keyword>
<keyword evidence="12" id="KW-1185">Reference proteome</keyword>
<dbReference type="EMBL" id="AJVK01004289">
    <property type="status" value="NOT_ANNOTATED_CDS"/>
    <property type="molecule type" value="Genomic_DNA"/>
</dbReference>
<accession>A0A3F2ZEQ2</accession>
<dbReference type="AlphaFoldDB" id="A0A3F2ZEQ2"/>
<organism evidence="11 12">
    <name type="scientific">Phlebotomus papatasi</name>
    <name type="common">Sandfly</name>
    <dbReference type="NCBI Taxonomy" id="29031"/>
    <lineage>
        <taxon>Eukaryota</taxon>
        <taxon>Metazoa</taxon>
        <taxon>Ecdysozoa</taxon>
        <taxon>Arthropoda</taxon>
        <taxon>Hexapoda</taxon>
        <taxon>Insecta</taxon>
        <taxon>Pterygota</taxon>
        <taxon>Neoptera</taxon>
        <taxon>Endopterygota</taxon>
        <taxon>Diptera</taxon>
        <taxon>Nematocera</taxon>
        <taxon>Psychodoidea</taxon>
        <taxon>Psychodidae</taxon>
        <taxon>Phlebotomus</taxon>
        <taxon>Phlebotomus</taxon>
    </lineage>
</organism>